<reference evidence="1" key="1">
    <citation type="submission" date="2021-01" db="EMBL/GenBank/DDBJ databases">
        <authorList>
            <consortium name="Genoscope - CEA"/>
            <person name="William W."/>
        </authorList>
    </citation>
    <scope>NUCLEOTIDE SEQUENCE</scope>
</reference>
<evidence type="ECO:0000313" key="2">
    <source>
        <dbReference type="Proteomes" id="UP000692954"/>
    </source>
</evidence>
<proteinExistence type="predicted"/>
<sequence length="194" mass="22972">MCQNQVHQYNVVSNFNQQARALYLKTQQQFLIILYIQFVIFKLQIQQQNQAFNNSMSYPNFIYNYNVTSALNDTALQQTPNQSITFYSNLTIIQNLTSISPHIAPDNIIPQSKNFTYPMNLFLESRIMLSKQHILIKQILQSNLNFQLFQQHSQYSQLLLNYFNKQRIFRLTFTLKLQIVIQLINLILITQIQI</sequence>
<gene>
    <name evidence="1" type="ORF">PSON_ATCC_30995.1.T2380010</name>
</gene>
<protein>
    <submittedName>
        <fullName evidence="1">Uncharacterized protein</fullName>
    </submittedName>
</protein>
<accession>A0A8S1RNB7</accession>
<organism evidence="1 2">
    <name type="scientific">Paramecium sonneborni</name>
    <dbReference type="NCBI Taxonomy" id="65129"/>
    <lineage>
        <taxon>Eukaryota</taxon>
        <taxon>Sar</taxon>
        <taxon>Alveolata</taxon>
        <taxon>Ciliophora</taxon>
        <taxon>Intramacronucleata</taxon>
        <taxon>Oligohymenophorea</taxon>
        <taxon>Peniculida</taxon>
        <taxon>Parameciidae</taxon>
        <taxon>Paramecium</taxon>
    </lineage>
</organism>
<dbReference type="EMBL" id="CAJJDN010000238">
    <property type="protein sequence ID" value="CAD8129696.1"/>
    <property type="molecule type" value="Genomic_DNA"/>
</dbReference>
<comment type="caution">
    <text evidence="1">The sequence shown here is derived from an EMBL/GenBank/DDBJ whole genome shotgun (WGS) entry which is preliminary data.</text>
</comment>
<name>A0A8S1RNB7_9CILI</name>
<dbReference type="Proteomes" id="UP000692954">
    <property type="component" value="Unassembled WGS sequence"/>
</dbReference>
<evidence type="ECO:0000313" key="1">
    <source>
        <dbReference type="EMBL" id="CAD8129696.1"/>
    </source>
</evidence>
<keyword evidence="2" id="KW-1185">Reference proteome</keyword>
<dbReference type="AlphaFoldDB" id="A0A8S1RNB7"/>